<dbReference type="GO" id="GO:0019631">
    <property type="term" value="P:quinate catabolic process"/>
    <property type="evidence" value="ECO:0007669"/>
    <property type="project" value="TreeGrafter"/>
</dbReference>
<dbReference type="NCBIfam" id="NF003807">
    <property type="entry name" value="PRK05395.1-4"/>
    <property type="match status" value="1"/>
</dbReference>
<sequence>MADKFHILLLNGPNLNLLGTREPEKYGSTTLPEIVNGLENQALALNITLSHLQSNAEYALIDRIHQARGNTDFILINPAAFTHTSVALRDALLAVQIPFIEIHLSNVHAREPFRHHSYLSDIAVGVICGLGADGYTFALQAAVRRLSKSNCTLNSSSCRKATTQ</sequence>
<protein>
    <recommendedName>
        <fullName evidence="6 8">3-dehydroquinate dehydratase</fullName>
        <shortName evidence="8">3-dehydroquinase</shortName>
        <ecNumber evidence="6 8">4.2.1.10</ecNumber>
    </recommendedName>
    <alternativeName>
        <fullName evidence="8">Type II DHQase</fullName>
    </alternativeName>
</protein>
<dbReference type="PANTHER" id="PTHR21272">
    <property type="entry name" value="CATABOLIC 3-DEHYDROQUINASE"/>
    <property type="match status" value="1"/>
</dbReference>
<dbReference type="Pfam" id="PF01220">
    <property type="entry name" value="DHquinase_II"/>
    <property type="match status" value="1"/>
</dbReference>
<feature type="active site" description="Proton acceptor" evidence="8 9">
    <location>
        <position position="26"/>
    </location>
</feature>
<proteinExistence type="inferred from homology"/>
<comment type="catalytic activity">
    <reaction evidence="1 8">
        <text>3-dehydroquinate = 3-dehydroshikimate + H2O</text>
        <dbReference type="Rhea" id="RHEA:21096"/>
        <dbReference type="ChEBI" id="CHEBI:15377"/>
        <dbReference type="ChEBI" id="CHEBI:16630"/>
        <dbReference type="ChEBI" id="CHEBI:32364"/>
        <dbReference type="EC" id="4.2.1.10"/>
    </reaction>
</comment>
<dbReference type="OrthoDB" id="9790793at2"/>
<keyword evidence="7 8" id="KW-0456">Lyase</keyword>
<evidence type="ECO:0000313" key="13">
    <source>
        <dbReference type="Proteomes" id="UP000216021"/>
    </source>
</evidence>
<evidence type="ECO:0000256" key="10">
    <source>
        <dbReference type="PIRSR" id="PIRSR001399-2"/>
    </source>
</evidence>
<dbReference type="PIRSF" id="PIRSF001399">
    <property type="entry name" value="DHquinase_II"/>
    <property type="match status" value="1"/>
</dbReference>
<dbReference type="NCBIfam" id="TIGR01088">
    <property type="entry name" value="aroQ"/>
    <property type="match status" value="1"/>
</dbReference>
<evidence type="ECO:0000256" key="6">
    <source>
        <dbReference type="ARBA" id="ARBA00012060"/>
    </source>
</evidence>
<feature type="site" description="Transition state stabilizer" evidence="8 11">
    <location>
        <position position="21"/>
    </location>
</feature>
<dbReference type="NCBIfam" id="NF003804">
    <property type="entry name" value="PRK05395.1-1"/>
    <property type="match status" value="1"/>
</dbReference>
<organism evidence="12 13">
    <name type="scientific">Serratia oryzae</name>
    <dbReference type="NCBI Taxonomy" id="2034155"/>
    <lineage>
        <taxon>Bacteria</taxon>
        <taxon>Pseudomonadati</taxon>
        <taxon>Pseudomonadota</taxon>
        <taxon>Gammaproteobacteria</taxon>
        <taxon>Enterobacterales</taxon>
        <taxon>Yersiniaceae</taxon>
        <taxon>Serratia</taxon>
    </lineage>
</organism>
<keyword evidence="13" id="KW-1185">Reference proteome</keyword>
<dbReference type="GO" id="GO:0009073">
    <property type="term" value="P:aromatic amino acid family biosynthetic process"/>
    <property type="evidence" value="ECO:0007669"/>
    <property type="project" value="UniProtKB-KW"/>
</dbReference>
<evidence type="ECO:0000256" key="1">
    <source>
        <dbReference type="ARBA" id="ARBA00001864"/>
    </source>
</evidence>
<comment type="caution">
    <text evidence="12">The sequence shown here is derived from an EMBL/GenBank/DDBJ whole genome shotgun (WGS) entry which is preliminary data.</text>
</comment>
<dbReference type="SUPFAM" id="SSF52304">
    <property type="entry name" value="Type II 3-dehydroquinate dehydratase"/>
    <property type="match status" value="1"/>
</dbReference>
<dbReference type="HAMAP" id="MF_00169">
    <property type="entry name" value="AroQ"/>
    <property type="match status" value="1"/>
</dbReference>
<evidence type="ECO:0000256" key="8">
    <source>
        <dbReference type="HAMAP-Rule" id="MF_00169"/>
    </source>
</evidence>
<dbReference type="InterPro" id="IPR001874">
    <property type="entry name" value="DHquinase_II"/>
</dbReference>
<evidence type="ECO:0000256" key="4">
    <source>
        <dbReference type="ARBA" id="ARBA00011037"/>
    </source>
</evidence>
<comment type="similarity">
    <text evidence="4 8">Belongs to the type-II 3-dehydroquinase family.</text>
</comment>
<comment type="function">
    <text evidence="2 8">Catalyzes a trans-dehydration via an enolate intermediate.</text>
</comment>
<dbReference type="InterPro" id="IPR018509">
    <property type="entry name" value="DHquinase_II_CS"/>
</dbReference>
<dbReference type="GO" id="GO:0003855">
    <property type="term" value="F:3-dehydroquinate dehydratase activity"/>
    <property type="evidence" value="ECO:0007669"/>
    <property type="project" value="UniProtKB-UniRule"/>
</dbReference>
<feature type="binding site" evidence="8 10">
    <location>
        <begin position="104"/>
        <end position="105"/>
    </location>
    <ligand>
        <name>substrate</name>
    </ligand>
</feature>
<dbReference type="NCBIfam" id="NF003806">
    <property type="entry name" value="PRK05395.1-3"/>
    <property type="match status" value="1"/>
</dbReference>
<accession>A0A1S8CJM3</accession>
<feature type="binding site" evidence="8 10">
    <location>
        <position position="90"/>
    </location>
    <ligand>
        <name>substrate</name>
    </ligand>
</feature>
<evidence type="ECO:0000256" key="9">
    <source>
        <dbReference type="PIRSR" id="PIRSR001399-1"/>
    </source>
</evidence>
<feature type="binding site" evidence="8 10">
    <location>
        <position position="83"/>
    </location>
    <ligand>
        <name>substrate</name>
    </ligand>
</feature>
<dbReference type="PANTHER" id="PTHR21272:SF3">
    <property type="entry name" value="CATABOLIC 3-DEHYDROQUINASE"/>
    <property type="match status" value="1"/>
</dbReference>
<evidence type="ECO:0000313" key="12">
    <source>
        <dbReference type="EMBL" id="OMQ23556.1"/>
    </source>
</evidence>
<evidence type="ECO:0000256" key="2">
    <source>
        <dbReference type="ARBA" id="ARBA00003924"/>
    </source>
</evidence>
<comment type="pathway">
    <text evidence="3 8">Metabolic intermediate biosynthesis; chorismate biosynthesis; chorismate from D-erythrose 4-phosphate and phosphoenolpyruvate: step 3/7.</text>
</comment>
<dbReference type="Gene3D" id="3.40.50.9100">
    <property type="entry name" value="Dehydroquinase, class II"/>
    <property type="match status" value="1"/>
</dbReference>
<dbReference type="AlphaFoldDB" id="A0A1S8CJM3"/>
<feature type="active site" description="Proton donor" evidence="8 9">
    <location>
        <position position="103"/>
    </location>
</feature>
<dbReference type="UniPathway" id="UPA00053">
    <property type="reaction ID" value="UER00086"/>
</dbReference>
<dbReference type="InterPro" id="IPR036441">
    <property type="entry name" value="DHquinase_II_sf"/>
</dbReference>
<dbReference type="Proteomes" id="UP000216021">
    <property type="component" value="Unassembled WGS sequence"/>
</dbReference>
<feature type="binding site" evidence="8 10">
    <location>
        <position position="77"/>
    </location>
    <ligand>
        <name>substrate</name>
    </ligand>
</feature>
<gene>
    <name evidence="8" type="primary">aroQ</name>
    <name evidence="12" type="ORF">BMI79_08530</name>
</gene>
<reference evidence="12 13" key="1">
    <citation type="submission" date="2016-11" db="EMBL/GenBank/DDBJ databases">
        <title>Rahnella oryzae sp. nov., isolated from rice root.</title>
        <authorList>
            <person name="Zhang X.-X."/>
            <person name="Zhang J."/>
        </authorList>
    </citation>
    <scope>NUCLEOTIDE SEQUENCE [LARGE SCALE GENOMIC DNA]</scope>
    <source>
        <strain evidence="12 13">J11-6</strain>
    </source>
</reference>
<keyword evidence="8" id="KW-0057">Aromatic amino acid biosynthesis</keyword>
<evidence type="ECO:0000256" key="11">
    <source>
        <dbReference type="PIRSR" id="PIRSR001399-3"/>
    </source>
</evidence>
<feature type="binding site" evidence="8 10">
    <location>
        <position position="114"/>
    </location>
    <ligand>
        <name>substrate</name>
    </ligand>
</feature>
<dbReference type="GO" id="GO:0009423">
    <property type="term" value="P:chorismate biosynthetic process"/>
    <property type="evidence" value="ECO:0007669"/>
    <property type="project" value="UniProtKB-UniRule"/>
</dbReference>
<comment type="subunit">
    <text evidence="5 8">Homododecamer.</text>
</comment>
<dbReference type="STRING" id="2034155.BMI79_08530"/>
<evidence type="ECO:0000256" key="7">
    <source>
        <dbReference type="ARBA" id="ARBA00023239"/>
    </source>
</evidence>
<evidence type="ECO:0000256" key="3">
    <source>
        <dbReference type="ARBA" id="ARBA00004902"/>
    </source>
</evidence>
<dbReference type="PROSITE" id="PS01029">
    <property type="entry name" value="DEHYDROQUINASE_II"/>
    <property type="match status" value="1"/>
</dbReference>
<keyword evidence="8" id="KW-0028">Amino-acid biosynthesis</keyword>
<evidence type="ECO:0000256" key="5">
    <source>
        <dbReference type="ARBA" id="ARBA00011193"/>
    </source>
</evidence>
<dbReference type="CDD" id="cd00466">
    <property type="entry name" value="DHQase_II"/>
    <property type="match status" value="1"/>
</dbReference>
<dbReference type="RefSeq" id="WP_076941762.1">
    <property type="nucleotide sequence ID" value="NZ_MOXD01000004.1"/>
</dbReference>
<name>A0A1S8CJM3_9GAMM</name>
<dbReference type="NCBIfam" id="NF003805">
    <property type="entry name" value="PRK05395.1-2"/>
    <property type="match status" value="1"/>
</dbReference>
<dbReference type="EC" id="4.2.1.10" evidence="6 8"/>
<dbReference type="GO" id="GO:0008652">
    <property type="term" value="P:amino acid biosynthetic process"/>
    <property type="evidence" value="ECO:0007669"/>
    <property type="project" value="UniProtKB-KW"/>
</dbReference>
<dbReference type="EMBL" id="MOXD01000004">
    <property type="protein sequence ID" value="OMQ23556.1"/>
    <property type="molecule type" value="Genomic_DNA"/>
</dbReference>